<keyword evidence="2" id="KW-1185">Reference proteome</keyword>
<organism evidence="1 2">
    <name type="scientific">Helianthus annuus</name>
    <name type="common">Common sunflower</name>
    <dbReference type="NCBI Taxonomy" id="4232"/>
    <lineage>
        <taxon>Eukaryota</taxon>
        <taxon>Viridiplantae</taxon>
        <taxon>Streptophyta</taxon>
        <taxon>Embryophyta</taxon>
        <taxon>Tracheophyta</taxon>
        <taxon>Spermatophyta</taxon>
        <taxon>Magnoliopsida</taxon>
        <taxon>eudicotyledons</taxon>
        <taxon>Gunneridae</taxon>
        <taxon>Pentapetalae</taxon>
        <taxon>asterids</taxon>
        <taxon>campanulids</taxon>
        <taxon>Asterales</taxon>
        <taxon>Asteraceae</taxon>
        <taxon>Asteroideae</taxon>
        <taxon>Heliantheae alliance</taxon>
        <taxon>Heliantheae</taxon>
        <taxon>Helianthus</taxon>
    </lineage>
</organism>
<dbReference type="EMBL" id="CM007891">
    <property type="protein sequence ID" value="OTG33563.1"/>
    <property type="molecule type" value="Genomic_DNA"/>
</dbReference>
<proteinExistence type="predicted"/>
<evidence type="ECO:0000313" key="2">
    <source>
        <dbReference type="Proteomes" id="UP000215914"/>
    </source>
</evidence>
<evidence type="ECO:0000313" key="1">
    <source>
        <dbReference type="EMBL" id="OTG33563.1"/>
    </source>
</evidence>
<dbReference type="STRING" id="4232.A0A251VEA5"/>
<dbReference type="Proteomes" id="UP000215914">
    <property type="component" value="Chromosome 2"/>
</dbReference>
<protein>
    <submittedName>
        <fullName evidence="1">Uncharacterized protein</fullName>
    </submittedName>
</protein>
<sequence length="135" mass="15661">MVVINHQVEDDHSTTSIIAASKEDDLKREMIRLYQGKFEDDNNDGSRVSEADMELMIRVYKDTICPMICAEINRKQQEFVFRIKKKFGFDLSTWMTWNLHNMESPSGSQSLHLKFLNGISTPITTGKVCRKEENK</sequence>
<dbReference type="AlphaFoldDB" id="A0A251VEA5"/>
<accession>A0A251VEA5</accession>
<gene>
    <name evidence="1" type="ORF">HannXRQ_Chr02g0036111</name>
</gene>
<dbReference type="InParanoid" id="A0A251VEA5"/>
<name>A0A251VEA5_HELAN</name>
<reference evidence="2" key="1">
    <citation type="journal article" date="2017" name="Nature">
        <title>The sunflower genome provides insights into oil metabolism, flowering and Asterid evolution.</title>
        <authorList>
            <person name="Badouin H."/>
            <person name="Gouzy J."/>
            <person name="Grassa C.J."/>
            <person name="Murat F."/>
            <person name="Staton S.E."/>
            <person name="Cottret L."/>
            <person name="Lelandais-Briere C."/>
            <person name="Owens G.L."/>
            <person name="Carrere S."/>
            <person name="Mayjonade B."/>
            <person name="Legrand L."/>
            <person name="Gill N."/>
            <person name="Kane N.C."/>
            <person name="Bowers J.E."/>
            <person name="Hubner S."/>
            <person name="Bellec A."/>
            <person name="Berard A."/>
            <person name="Berges H."/>
            <person name="Blanchet N."/>
            <person name="Boniface M.C."/>
            <person name="Brunel D."/>
            <person name="Catrice O."/>
            <person name="Chaidir N."/>
            <person name="Claudel C."/>
            <person name="Donnadieu C."/>
            <person name="Faraut T."/>
            <person name="Fievet G."/>
            <person name="Helmstetter N."/>
            <person name="King M."/>
            <person name="Knapp S.J."/>
            <person name="Lai Z."/>
            <person name="Le Paslier M.C."/>
            <person name="Lippi Y."/>
            <person name="Lorenzon L."/>
            <person name="Mandel J.R."/>
            <person name="Marage G."/>
            <person name="Marchand G."/>
            <person name="Marquand E."/>
            <person name="Bret-Mestries E."/>
            <person name="Morien E."/>
            <person name="Nambeesan S."/>
            <person name="Nguyen T."/>
            <person name="Pegot-Espagnet P."/>
            <person name="Pouilly N."/>
            <person name="Raftis F."/>
            <person name="Sallet E."/>
            <person name="Schiex T."/>
            <person name="Thomas J."/>
            <person name="Vandecasteele C."/>
            <person name="Vares D."/>
            <person name="Vear F."/>
            <person name="Vautrin S."/>
            <person name="Crespi M."/>
            <person name="Mangin B."/>
            <person name="Burke J.M."/>
            <person name="Salse J."/>
            <person name="Munos S."/>
            <person name="Vincourt P."/>
            <person name="Rieseberg L.H."/>
            <person name="Langlade N.B."/>
        </authorList>
    </citation>
    <scope>NUCLEOTIDE SEQUENCE [LARGE SCALE GENOMIC DNA]</scope>
    <source>
        <strain evidence="2">cv. SF193</strain>
    </source>
</reference>